<evidence type="ECO:0000313" key="3">
    <source>
        <dbReference type="Proteomes" id="UP000184518"/>
    </source>
</evidence>
<dbReference type="InterPro" id="IPR045497">
    <property type="entry name" value="DUF6438"/>
</dbReference>
<keyword evidence="3" id="KW-1185">Reference proteome</keyword>
<gene>
    <name evidence="2" type="ORF">SAMN05443633_101398</name>
</gene>
<proteinExistence type="predicted"/>
<evidence type="ECO:0000259" key="1">
    <source>
        <dbReference type="Pfam" id="PF20033"/>
    </source>
</evidence>
<dbReference type="AlphaFoldDB" id="A0A1M4U3M9"/>
<name>A0A1M4U3M9_9FLAO</name>
<dbReference type="Pfam" id="PF20033">
    <property type="entry name" value="DUF6438"/>
    <property type="match status" value="1"/>
</dbReference>
<dbReference type="EMBL" id="FQUT01000001">
    <property type="protein sequence ID" value="SHE51338.1"/>
    <property type="molecule type" value="Genomic_DNA"/>
</dbReference>
<accession>A0A1M4U3M9</accession>
<evidence type="ECO:0000313" key="2">
    <source>
        <dbReference type="EMBL" id="SHE51338.1"/>
    </source>
</evidence>
<feature type="domain" description="DUF6438" evidence="1">
    <location>
        <begin position="182"/>
        <end position="301"/>
    </location>
</feature>
<dbReference type="Proteomes" id="UP000184518">
    <property type="component" value="Unassembled WGS sequence"/>
</dbReference>
<dbReference type="STRING" id="1416778.SAMN05443633_101398"/>
<sequence>MKKIISILIIILTSQNIFSQKFPSEIDVLKTENEVETMIHKMGKNYKNFKIKKIENFKEEQGENKYCKTIADSLGIDKSFYKADFDHNGYTDLLAIGDYYDFCIFVLMNYGKDSLKINKLTRRSFQYCTFPKIDNDSIIHYFYMSQPNWFTSEKSKLTKKDLIFKFGDFIEYNSKPASYDIEKIEYETTTCFGTCPKFYISIEKDRNAFFKAEHYNTDKIKNKKEIKGNFKTLLKKNNYDEIKNLLNYIDFPNLEDNYSVTWSDDQTSTLKITYNNGKVKEIKDYGLIGTYGLNRIYQLFFELRFNQNWK</sequence>
<organism evidence="2 3">
    <name type="scientific">Chryseobacterium arachidis</name>
    <dbReference type="NCBI Taxonomy" id="1416778"/>
    <lineage>
        <taxon>Bacteria</taxon>
        <taxon>Pseudomonadati</taxon>
        <taxon>Bacteroidota</taxon>
        <taxon>Flavobacteriia</taxon>
        <taxon>Flavobacteriales</taxon>
        <taxon>Weeksellaceae</taxon>
        <taxon>Chryseobacterium group</taxon>
        <taxon>Chryseobacterium</taxon>
    </lineage>
</organism>
<protein>
    <recommendedName>
        <fullName evidence="1">DUF6438 domain-containing protein</fullName>
    </recommendedName>
</protein>
<dbReference type="RefSeq" id="WP_072952934.1">
    <property type="nucleotide sequence ID" value="NZ_FQUT01000001.1"/>
</dbReference>
<reference evidence="3" key="1">
    <citation type="submission" date="2016-11" db="EMBL/GenBank/DDBJ databases">
        <authorList>
            <person name="Varghese N."/>
            <person name="Submissions S."/>
        </authorList>
    </citation>
    <scope>NUCLEOTIDE SEQUENCE [LARGE SCALE GENOMIC DNA]</scope>
    <source>
        <strain evidence="3">DSM 27619</strain>
    </source>
</reference>
<dbReference type="OrthoDB" id="7172369at2"/>